<gene>
    <name evidence="2" type="ORF">RDB_LOCUS93454</name>
</gene>
<dbReference type="AlphaFoldDB" id="A0A8H3H5Q9"/>
<organism evidence="2 3">
    <name type="scientific">Rhizoctonia solani</name>
    <dbReference type="NCBI Taxonomy" id="456999"/>
    <lineage>
        <taxon>Eukaryota</taxon>
        <taxon>Fungi</taxon>
        <taxon>Dikarya</taxon>
        <taxon>Basidiomycota</taxon>
        <taxon>Agaricomycotina</taxon>
        <taxon>Agaricomycetes</taxon>
        <taxon>Cantharellales</taxon>
        <taxon>Ceratobasidiaceae</taxon>
        <taxon>Rhizoctonia</taxon>
    </lineage>
</organism>
<dbReference type="Proteomes" id="UP000663853">
    <property type="component" value="Unassembled WGS sequence"/>
</dbReference>
<dbReference type="InterPro" id="IPR012337">
    <property type="entry name" value="RNaseH-like_sf"/>
</dbReference>
<evidence type="ECO:0000256" key="1">
    <source>
        <dbReference type="SAM" id="MobiDB-lite"/>
    </source>
</evidence>
<reference evidence="2" key="1">
    <citation type="submission" date="2021-01" db="EMBL/GenBank/DDBJ databases">
        <authorList>
            <person name="Kaushik A."/>
        </authorList>
    </citation>
    <scope>NUCLEOTIDE SEQUENCE</scope>
    <source>
        <strain evidence="2">AG6-10EEA</strain>
    </source>
</reference>
<sequence>MIEERSGGTYIHKRRGFEFAPFLTITLLRIIMPSKLWHWEYFQTRPCSSPTEKDLYRNHQLYRNAWCRACISAHIEATHRKDMEDFDPGVASDLQCPEELLQAFSAVPPVSGRRESFESHIRRCKLISPVAKARLAQERAQFITHSSFWPSHSTQDGGAESRALVHPVRAPNRPTLSKEKQTSFESDLCKLWVANEWAWHAIDKPETQRFFRKWFPMVALPDYQKLSGSILRREPDAASSSMRNAISGKLATIMSRGWKSTKCNSLVASMLSVDHASYTIKVHNVLADHKKIDDYLSLVLGDIDYAERVHKTRVIAWVSEGRNNSRTMRVRLHRLRPHILVFNSWTDHINLVVSDILSQSGHLVDIADTAIGMIKWILHRPRLLQRLHHEQAQNGGKPQSLTLPAHDRWTSHYISFRSLLSASQLLRSLAASDPETFRVDAGRSPKQKEEAELFLKSIQDPNFWDQLEELDLYLEPLAIAANVSHASATRLDHILTELGRLYHVFSKLESNPKIREIALASLERCWSKSDQDPYILAVFLNPFVRGRLFSQVNPLLNRWTIYGAVKRVFKRVFGKDGNLDFYEAFHDYYEFRNEFSSDRWDYRDQQALGEREGRPLNLLQVWSSLLTSQAPNSGRSQLAHLAIHILSIAANSSGHRRMGHTNTEDPGRQKALDAEVVCTTLKRKHAVEGRTQPRLKRRFSHSTSANHVERDQTDDFGEAIADIDEDSNIPTMRALATQLHQDVLDDEDPTESDHEETLAQASAAPLPKEARLSFGTQMPVPLQDLFDYTSSIGPEGHGLDIFKSNGLANLQAELESYDLATREMLKDLKAGNATN</sequence>
<evidence type="ECO:0000313" key="3">
    <source>
        <dbReference type="Proteomes" id="UP000663853"/>
    </source>
</evidence>
<dbReference type="SUPFAM" id="SSF53098">
    <property type="entry name" value="Ribonuclease H-like"/>
    <property type="match status" value="1"/>
</dbReference>
<protein>
    <submittedName>
        <fullName evidence="2">Uncharacterized protein</fullName>
    </submittedName>
</protein>
<accession>A0A8H3H5Q9</accession>
<comment type="caution">
    <text evidence="2">The sequence shown here is derived from an EMBL/GenBank/DDBJ whole genome shotgun (WGS) entry which is preliminary data.</text>
</comment>
<proteinExistence type="predicted"/>
<feature type="region of interest" description="Disordered" evidence="1">
    <location>
        <begin position="744"/>
        <end position="767"/>
    </location>
</feature>
<dbReference type="EMBL" id="CAJMXA010002593">
    <property type="protein sequence ID" value="CAE6484295.1"/>
    <property type="molecule type" value="Genomic_DNA"/>
</dbReference>
<evidence type="ECO:0000313" key="2">
    <source>
        <dbReference type="EMBL" id="CAE6484295.1"/>
    </source>
</evidence>
<name>A0A8H3H5Q9_9AGAM</name>